<dbReference type="Proteomes" id="UP001601442">
    <property type="component" value="Unassembled WGS sequence"/>
</dbReference>
<organism evidence="1 2">
    <name type="scientific">Nocardia aobensis</name>
    <dbReference type="NCBI Taxonomy" id="257277"/>
    <lineage>
        <taxon>Bacteria</taxon>
        <taxon>Bacillati</taxon>
        <taxon>Actinomycetota</taxon>
        <taxon>Actinomycetes</taxon>
        <taxon>Mycobacteriales</taxon>
        <taxon>Nocardiaceae</taxon>
        <taxon>Nocardia</taxon>
    </lineage>
</organism>
<dbReference type="Gene3D" id="3.40.50.1000">
    <property type="entry name" value="HAD superfamily/HAD-like"/>
    <property type="match status" value="1"/>
</dbReference>
<evidence type="ECO:0000313" key="1">
    <source>
        <dbReference type="EMBL" id="MFF0497096.1"/>
    </source>
</evidence>
<dbReference type="RefSeq" id="WP_387393278.1">
    <property type="nucleotide sequence ID" value="NZ_JBIAMT010000002.1"/>
</dbReference>
<accession>A0ABW6P0Z5</accession>
<gene>
    <name evidence="1" type="ORF">ACFYU5_11870</name>
</gene>
<dbReference type="InterPro" id="IPR023214">
    <property type="entry name" value="HAD_sf"/>
</dbReference>
<reference evidence="1 2" key="1">
    <citation type="submission" date="2024-10" db="EMBL/GenBank/DDBJ databases">
        <title>The Natural Products Discovery Center: Release of the First 8490 Sequenced Strains for Exploring Actinobacteria Biosynthetic Diversity.</title>
        <authorList>
            <person name="Kalkreuter E."/>
            <person name="Kautsar S.A."/>
            <person name="Yang D."/>
            <person name="Bader C.D."/>
            <person name="Teijaro C.N."/>
            <person name="Fluegel L."/>
            <person name="Davis C.M."/>
            <person name="Simpson J.R."/>
            <person name="Lauterbach L."/>
            <person name="Steele A.D."/>
            <person name="Gui C."/>
            <person name="Meng S."/>
            <person name="Li G."/>
            <person name="Viehrig K."/>
            <person name="Ye F."/>
            <person name="Su P."/>
            <person name="Kiefer A.F."/>
            <person name="Nichols A."/>
            <person name="Cepeda A.J."/>
            <person name="Yan W."/>
            <person name="Fan B."/>
            <person name="Jiang Y."/>
            <person name="Adhikari A."/>
            <person name="Zheng C.-J."/>
            <person name="Schuster L."/>
            <person name="Cowan T.M."/>
            <person name="Smanski M.J."/>
            <person name="Chevrette M.G."/>
            <person name="De Carvalho L.P.S."/>
            <person name="Shen B."/>
        </authorList>
    </citation>
    <scope>NUCLEOTIDE SEQUENCE [LARGE SCALE GENOMIC DNA]</scope>
    <source>
        <strain evidence="1 2">NPDC004119</strain>
    </source>
</reference>
<protein>
    <recommendedName>
        <fullName evidence="3">Haloacid dehalogenase</fullName>
    </recommendedName>
</protein>
<name>A0ABW6P0Z5_9NOCA</name>
<comment type="caution">
    <text evidence="1">The sequence shown here is derived from an EMBL/GenBank/DDBJ whole genome shotgun (WGS) entry which is preliminary data.</text>
</comment>
<sequence length="57" mass="6223">MFTAEYDIRAAAALGFRTAFVARPLEFGDPALADTAFSDEFDLNVTDFEDLADQLGC</sequence>
<evidence type="ECO:0008006" key="3">
    <source>
        <dbReference type="Google" id="ProtNLM"/>
    </source>
</evidence>
<keyword evidence="2" id="KW-1185">Reference proteome</keyword>
<evidence type="ECO:0000313" key="2">
    <source>
        <dbReference type="Proteomes" id="UP001601442"/>
    </source>
</evidence>
<proteinExistence type="predicted"/>
<dbReference type="EMBL" id="JBIAMT010000002">
    <property type="protein sequence ID" value="MFF0497096.1"/>
    <property type="molecule type" value="Genomic_DNA"/>
</dbReference>